<evidence type="ECO:0000313" key="18">
    <source>
        <dbReference type="EMBL" id="AMK47831.1"/>
    </source>
</evidence>
<dbReference type="GO" id="GO:0048039">
    <property type="term" value="F:ubiquinone binding"/>
    <property type="evidence" value="ECO:0007669"/>
    <property type="project" value="TreeGrafter"/>
</dbReference>
<feature type="transmembrane region" description="Helical" evidence="16">
    <location>
        <begin position="71"/>
        <end position="90"/>
    </location>
</feature>
<dbReference type="Pfam" id="PF00361">
    <property type="entry name" value="Proton_antipo_M"/>
    <property type="match status" value="1"/>
</dbReference>
<feature type="transmembrane region" description="Helical" evidence="16">
    <location>
        <begin position="347"/>
        <end position="377"/>
    </location>
</feature>
<keyword evidence="14 16" id="KW-0472">Membrane</keyword>
<feature type="transmembrane region" description="Helical" evidence="16">
    <location>
        <begin position="304"/>
        <end position="327"/>
    </location>
</feature>
<evidence type="ECO:0000256" key="14">
    <source>
        <dbReference type="ARBA" id="ARBA00023136"/>
    </source>
</evidence>
<keyword evidence="9 16" id="KW-0249">Electron transport</keyword>
<accession>A0A140DJ77</accession>
<reference evidence="18" key="1">
    <citation type="journal article" date="2016" name="Zool. Scr.">
        <title>Mitogenomic phylogeny of Acanthocephala reveals novel Class relationships.</title>
        <authorList>
            <person name="Gazi M."/>
            <person name="Kim J."/>
            <person name="Garcia-Varela M."/>
            <person name="Park C."/>
            <person name="Littlewood D.J."/>
            <person name="Park J.-K."/>
        </authorList>
    </citation>
    <scope>NUCLEOTIDE SEQUENCE</scope>
</reference>
<dbReference type="CTD" id="4538"/>
<comment type="similarity">
    <text evidence="2 16">Belongs to the complex I subunit 4 family.</text>
</comment>
<protein>
    <recommendedName>
        <fullName evidence="4 16">NADH-ubiquinone oxidoreductase chain 4</fullName>
        <ecNumber evidence="3 16">7.1.1.2</ecNumber>
    </recommendedName>
</protein>
<feature type="transmembrane region" description="Helical" evidence="16">
    <location>
        <begin position="96"/>
        <end position="115"/>
    </location>
</feature>
<evidence type="ECO:0000256" key="16">
    <source>
        <dbReference type="RuleBase" id="RU003297"/>
    </source>
</evidence>
<comment type="subcellular location">
    <subcellularLocation>
        <location evidence="1 16">Mitochondrion membrane</location>
        <topology evidence="1 16">Multi-pass membrane protein</topology>
    </subcellularLocation>
</comment>
<evidence type="ECO:0000256" key="13">
    <source>
        <dbReference type="ARBA" id="ARBA00023128"/>
    </source>
</evidence>
<evidence type="ECO:0000256" key="1">
    <source>
        <dbReference type="ARBA" id="ARBA00004225"/>
    </source>
</evidence>
<dbReference type="GeneID" id="27111560"/>
<feature type="transmembrane region" description="Helical" evidence="16">
    <location>
        <begin position="191"/>
        <end position="211"/>
    </location>
</feature>
<keyword evidence="7 16" id="KW-0812">Transmembrane</keyword>
<dbReference type="EC" id="7.1.1.2" evidence="3 16"/>
<feature type="transmembrane region" description="Helical" evidence="16">
    <location>
        <begin position="389"/>
        <end position="408"/>
    </location>
</feature>
<evidence type="ECO:0000256" key="5">
    <source>
        <dbReference type="ARBA" id="ARBA00022448"/>
    </source>
</evidence>
<feature type="domain" description="NADH:quinone oxidoreductase/Mrp antiporter transmembrane" evidence="17">
    <location>
        <begin position="88"/>
        <end position="360"/>
    </location>
</feature>
<dbReference type="GO" id="GO:0015990">
    <property type="term" value="P:electron transport coupled proton transport"/>
    <property type="evidence" value="ECO:0007669"/>
    <property type="project" value="TreeGrafter"/>
</dbReference>
<evidence type="ECO:0000259" key="17">
    <source>
        <dbReference type="Pfam" id="PF00361"/>
    </source>
</evidence>
<proteinExistence type="inferred from homology"/>
<dbReference type="PRINTS" id="PR01437">
    <property type="entry name" value="NUOXDRDTASE4"/>
</dbReference>
<evidence type="ECO:0000256" key="2">
    <source>
        <dbReference type="ARBA" id="ARBA00009025"/>
    </source>
</evidence>
<evidence type="ECO:0000256" key="6">
    <source>
        <dbReference type="ARBA" id="ARBA00022660"/>
    </source>
</evidence>
<dbReference type="PANTHER" id="PTHR43507:SF20">
    <property type="entry name" value="NADH-UBIQUINONE OXIDOREDUCTASE CHAIN 4"/>
    <property type="match status" value="1"/>
</dbReference>
<dbReference type="AlphaFoldDB" id="A0A140DJ77"/>
<evidence type="ECO:0000256" key="8">
    <source>
        <dbReference type="ARBA" id="ARBA00022967"/>
    </source>
</evidence>
<keyword evidence="10 16" id="KW-1133">Transmembrane helix</keyword>
<dbReference type="EMBL" id="KT592358">
    <property type="protein sequence ID" value="AMK47831.1"/>
    <property type="molecule type" value="Genomic_DNA"/>
</dbReference>
<evidence type="ECO:0000256" key="11">
    <source>
        <dbReference type="ARBA" id="ARBA00023027"/>
    </source>
</evidence>
<dbReference type="GO" id="GO:0031966">
    <property type="term" value="C:mitochondrial membrane"/>
    <property type="evidence" value="ECO:0007669"/>
    <property type="project" value="UniProtKB-SubCell"/>
</dbReference>
<evidence type="ECO:0000256" key="12">
    <source>
        <dbReference type="ARBA" id="ARBA00023075"/>
    </source>
</evidence>
<keyword evidence="12 16" id="KW-0830">Ubiquinone</keyword>
<comment type="catalytic activity">
    <reaction evidence="15 16">
        <text>a ubiquinone + NADH + 5 H(+)(in) = a ubiquinol + NAD(+) + 4 H(+)(out)</text>
        <dbReference type="Rhea" id="RHEA:29091"/>
        <dbReference type="Rhea" id="RHEA-COMP:9565"/>
        <dbReference type="Rhea" id="RHEA-COMP:9566"/>
        <dbReference type="ChEBI" id="CHEBI:15378"/>
        <dbReference type="ChEBI" id="CHEBI:16389"/>
        <dbReference type="ChEBI" id="CHEBI:17976"/>
        <dbReference type="ChEBI" id="CHEBI:57540"/>
        <dbReference type="ChEBI" id="CHEBI:57945"/>
        <dbReference type="EC" id="7.1.1.2"/>
    </reaction>
</comment>
<evidence type="ECO:0000256" key="3">
    <source>
        <dbReference type="ARBA" id="ARBA00012944"/>
    </source>
</evidence>
<feature type="transmembrane region" description="Helical" evidence="16">
    <location>
        <begin position="273"/>
        <end position="292"/>
    </location>
</feature>
<dbReference type="GO" id="GO:0008137">
    <property type="term" value="F:NADH dehydrogenase (ubiquinone) activity"/>
    <property type="evidence" value="ECO:0007669"/>
    <property type="project" value="UniProtKB-UniRule"/>
</dbReference>
<evidence type="ECO:0000256" key="4">
    <source>
        <dbReference type="ARBA" id="ARBA00021006"/>
    </source>
</evidence>
<dbReference type="GO" id="GO:0003954">
    <property type="term" value="F:NADH dehydrogenase activity"/>
    <property type="evidence" value="ECO:0007669"/>
    <property type="project" value="TreeGrafter"/>
</dbReference>
<dbReference type="InterPro" id="IPR001750">
    <property type="entry name" value="ND/Mrp_TM"/>
</dbReference>
<feature type="transmembrane region" description="Helical" evidence="16">
    <location>
        <begin position="217"/>
        <end position="235"/>
    </location>
</feature>
<evidence type="ECO:0000256" key="10">
    <source>
        <dbReference type="ARBA" id="ARBA00022989"/>
    </source>
</evidence>
<name>A0A140DJ77_9BILA</name>
<geneLocation type="mitochondrion" evidence="18"/>
<evidence type="ECO:0000256" key="9">
    <source>
        <dbReference type="ARBA" id="ARBA00022982"/>
    </source>
</evidence>
<comment type="function">
    <text evidence="16">Core subunit of the mitochondrial membrane respiratory chain NADH dehydrogenase (Complex I) which catalyzes electron transfer from NADH through the respiratory chain, using ubiquinone as an electron acceptor. Essential for the catalytic activity and assembly of complex I.</text>
</comment>
<keyword evidence="6 16" id="KW-0679">Respiratory chain</keyword>
<organism evidence="18">
    <name type="scientific">Polyacanthorhynchus caballeroi</name>
    <dbReference type="NCBI Taxonomy" id="178082"/>
    <lineage>
        <taxon>Eukaryota</taxon>
        <taxon>Metazoa</taxon>
        <taxon>Spiralia</taxon>
        <taxon>Lophotrochozoa</taxon>
        <taxon>Acanthocephala</taxon>
        <taxon>Polyacanthocephala</taxon>
        <taxon>Polyacanthorhynchidae</taxon>
        <taxon>Polyacanthorhynchus</taxon>
    </lineage>
</organism>
<dbReference type="RefSeq" id="YP_009241135.1">
    <property type="nucleotide sequence ID" value="NC_029766.1"/>
</dbReference>
<evidence type="ECO:0000256" key="15">
    <source>
        <dbReference type="ARBA" id="ARBA00049551"/>
    </source>
</evidence>
<sequence>MLVSGVVGCLGFVEVVFSSVAVGLVSCGIGGYEVEGVSVGFLGWVMGALMVMGAWVVVSVGVGGGSSKEEVVMVVVGLMFCGGLFVASGWVTFLVFYEGSVFPLLVMILLSSGYYERLGSVYYLLVYTLGVSVPLFVYVVLSVGAGGLGVVGWHVVGSGVLMWLVGVAFLVKVPVYGVHGWLPKVHVEAPAWGSMLLAGVMIKMGVFGLWLVSWVGVSLGVMMFAYIMGGCVVCLSKCIMLTDLKQIVAYSSIVHMSMVIMVSLSGVGGGLSGSGWVMMFHGVVSMGLFLMVGGLSGKVGSRGMVLVSGVFSWGGWMCSVMLMLMVVNSAFPFSGNFIGEVVMYGVLVGLFSGLGVMILIMVLMGVVFNLVVMMVLVGREGGLSGGWGIYGWGLGFYVMLGVVLLGVLV</sequence>
<dbReference type="InterPro" id="IPR003918">
    <property type="entry name" value="NADH_UbQ_OxRdtase"/>
</dbReference>
<keyword evidence="5 16" id="KW-0813">Transport</keyword>
<dbReference type="PANTHER" id="PTHR43507">
    <property type="entry name" value="NADH-UBIQUINONE OXIDOREDUCTASE CHAIN 4"/>
    <property type="match status" value="1"/>
</dbReference>
<dbReference type="GO" id="GO:0042773">
    <property type="term" value="P:ATP synthesis coupled electron transport"/>
    <property type="evidence" value="ECO:0007669"/>
    <property type="project" value="InterPro"/>
</dbReference>
<feature type="transmembrane region" description="Helical" evidence="16">
    <location>
        <begin position="42"/>
        <end position="64"/>
    </location>
</feature>
<evidence type="ECO:0000256" key="7">
    <source>
        <dbReference type="ARBA" id="ARBA00022692"/>
    </source>
</evidence>
<keyword evidence="8" id="KW-1278">Translocase</keyword>
<feature type="transmembrane region" description="Helical" evidence="16">
    <location>
        <begin position="122"/>
        <end position="145"/>
    </location>
</feature>
<feature type="transmembrane region" description="Helical" evidence="16">
    <location>
        <begin position="151"/>
        <end position="171"/>
    </location>
</feature>
<keyword evidence="11 16" id="KW-0520">NAD</keyword>
<keyword evidence="13 16" id="KW-0496">Mitochondrion</keyword>
<feature type="transmembrane region" description="Helical" evidence="16">
    <location>
        <begin position="247"/>
        <end position="267"/>
    </location>
</feature>
<gene>
    <name evidence="18" type="primary">ND4</name>
</gene>